<reference evidence="1 2" key="1">
    <citation type="submission" date="2024-05" db="EMBL/GenBank/DDBJ databases">
        <title>Genome sequencing and assembly of Indian major carp, Cirrhinus mrigala (Hamilton, 1822).</title>
        <authorList>
            <person name="Mohindra V."/>
            <person name="Chowdhury L.M."/>
            <person name="Lal K."/>
            <person name="Jena J.K."/>
        </authorList>
    </citation>
    <scope>NUCLEOTIDE SEQUENCE [LARGE SCALE GENOMIC DNA]</scope>
    <source>
        <strain evidence="1">CM1030</strain>
        <tissue evidence="1">Blood</tissue>
    </source>
</reference>
<comment type="caution">
    <text evidence="1">The sequence shown here is derived from an EMBL/GenBank/DDBJ whole genome shotgun (WGS) entry which is preliminary data.</text>
</comment>
<name>A0ABD0PU69_CIRMR</name>
<gene>
    <name evidence="1" type="ORF">M9458_029258</name>
</gene>
<proteinExistence type="predicted"/>
<dbReference type="Proteomes" id="UP001529510">
    <property type="component" value="Unassembled WGS sequence"/>
</dbReference>
<feature type="non-terminal residue" evidence="1">
    <location>
        <position position="114"/>
    </location>
</feature>
<keyword evidence="2" id="KW-1185">Reference proteome</keyword>
<dbReference type="AlphaFoldDB" id="A0ABD0PU69"/>
<protein>
    <submittedName>
        <fullName evidence="1">Uncharacterized protein</fullName>
    </submittedName>
</protein>
<evidence type="ECO:0000313" key="1">
    <source>
        <dbReference type="EMBL" id="KAL0176928.1"/>
    </source>
</evidence>
<organism evidence="1 2">
    <name type="scientific">Cirrhinus mrigala</name>
    <name type="common">Mrigala</name>
    <dbReference type="NCBI Taxonomy" id="683832"/>
    <lineage>
        <taxon>Eukaryota</taxon>
        <taxon>Metazoa</taxon>
        <taxon>Chordata</taxon>
        <taxon>Craniata</taxon>
        <taxon>Vertebrata</taxon>
        <taxon>Euteleostomi</taxon>
        <taxon>Actinopterygii</taxon>
        <taxon>Neopterygii</taxon>
        <taxon>Teleostei</taxon>
        <taxon>Ostariophysi</taxon>
        <taxon>Cypriniformes</taxon>
        <taxon>Cyprinidae</taxon>
        <taxon>Labeoninae</taxon>
        <taxon>Labeonini</taxon>
        <taxon>Cirrhinus</taxon>
    </lineage>
</organism>
<dbReference type="EMBL" id="JAMKFB020000014">
    <property type="protein sequence ID" value="KAL0176928.1"/>
    <property type="molecule type" value="Genomic_DNA"/>
</dbReference>
<evidence type="ECO:0000313" key="2">
    <source>
        <dbReference type="Proteomes" id="UP001529510"/>
    </source>
</evidence>
<accession>A0ABD0PU69</accession>
<sequence>MQKRCEEKKRNDEALLLCMPRKAQTAPPPPLRQTFAQVTACPHPSYRIPRWQRMNVNAAGQSGLTEQIHLQQLRRSSQLLNLILTSILRKRGERRRLETTAAPPCSVFHRGRVP</sequence>